<name>A0A075GYE3_9ARCH</name>
<sequence>MEERININVSATNYDQSSDGIRSILRRLEEMVHEEDGFVITDSEFAFGWHFYIVSVNKILVEKLAEQVGESFQKLKGKGLEKKFLAWFSQQIQEKNLKAKLAIKEEMESSKYGIF</sequence>
<organism evidence="1">
    <name type="scientific">uncultured marine thaumarchaeote KM3_201_G04</name>
    <dbReference type="NCBI Taxonomy" id="1456094"/>
    <lineage>
        <taxon>Archaea</taxon>
        <taxon>Nitrososphaerota</taxon>
        <taxon>environmental samples</taxon>
    </lineage>
</organism>
<dbReference type="EMBL" id="KF900797">
    <property type="protein sequence ID" value="AIF07277.1"/>
    <property type="molecule type" value="Genomic_DNA"/>
</dbReference>
<reference evidence="1" key="1">
    <citation type="journal article" date="2014" name="Genome Biol. Evol.">
        <title>Pangenome evidence for extensive interdomain horizontal transfer affecting lineage core and shell genes in uncultured planktonic thaumarchaeota and euryarchaeota.</title>
        <authorList>
            <person name="Deschamps P."/>
            <person name="Zivanovic Y."/>
            <person name="Moreira D."/>
            <person name="Rodriguez-Valera F."/>
            <person name="Lopez-Garcia P."/>
        </authorList>
    </citation>
    <scope>NUCLEOTIDE SEQUENCE</scope>
</reference>
<proteinExistence type="predicted"/>
<evidence type="ECO:0000313" key="1">
    <source>
        <dbReference type="EMBL" id="AIF07277.1"/>
    </source>
</evidence>
<dbReference type="AlphaFoldDB" id="A0A075GYE3"/>
<accession>A0A075GYE3</accession>
<protein>
    <submittedName>
        <fullName evidence="1">Uncharacterized protein</fullName>
    </submittedName>
</protein>